<dbReference type="InterPro" id="IPR043504">
    <property type="entry name" value="Peptidase_S1_PA_chymotrypsin"/>
</dbReference>
<keyword evidence="7" id="KW-1133">Transmembrane helix</keyword>
<evidence type="ECO:0000313" key="9">
    <source>
        <dbReference type="EMBL" id="CAG9853582.1"/>
    </source>
</evidence>
<dbReference type="OrthoDB" id="6261922at2759"/>
<name>A0A9N9TGX8_PHYSR</name>
<evidence type="ECO:0000256" key="5">
    <source>
        <dbReference type="ARBA" id="ARBA00023180"/>
    </source>
</evidence>
<evidence type="ECO:0000313" key="10">
    <source>
        <dbReference type="Proteomes" id="UP001153712"/>
    </source>
</evidence>
<keyword evidence="5" id="KW-0325">Glycoprotein</keyword>
<evidence type="ECO:0000256" key="7">
    <source>
        <dbReference type="SAM" id="Phobius"/>
    </source>
</evidence>
<proteinExistence type="inferred from homology"/>
<reference evidence="9" key="1">
    <citation type="submission" date="2022-01" db="EMBL/GenBank/DDBJ databases">
        <authorList>
            <person name="King R."/>
        </authorList>
    </citation>
    <scope>NUCLEOTIDE SEQUENCE</scope>
</reference>
<dbReference type="GO" id="GO:0006508">
    <property type="term" value="P:proteolysis"/>
    <property type="evidence" value="ECO:0007669"/>
    <property type="project" value="InterPro"/>
</dbReference>
<evidence type="ECO:0000256" key="6">
    <source>
        <dbReference type="ARBA" id="ARBA00024195"/>
    </source>
</evidence>
<sequence>MLHLSKFIYLLFLWFGYCILTIHCMTDSDKQYNDFIEVLKKCKCLPYYLCENITNADDLATSRQIQPEHIRCKGSYNQQLVCCKLEKYNNITGNLQETTTITTSKKKTCGQQLTFVTPRIMSTVEDFTNKGELPWTAIIYVKNNANEWKFCGTGALISPRVILTAYHLCNHFRKAPVKYKVVMTGDAVRRKVGKNAENQRNVVEIIKHPSYDLGFDAALLILDRKFSSDAINTICLPSDDTNENSGRCLVSGWGTTAEFQGVPMLKKMNVPLVPFDKCQASLRKTILGNYFQLNNFFICAGGEDEMDACIGGGGSALMCPTPDGDRYYHAGIVSWGVQWGNKGIPGVYVSTRKIKGWITMELSRRYLAF</sequence>
<comment type="similarity">
    <text evidence="6">Belongs to the peptidase S1 family. CLIP subfamily.</text>
</comment>
<evidence type="ECO:0000256" key="1">
    <source>
        <dbReference type="ARBA" id="ARBA00004613"/>
    </source>
</evidence>
<dbReference type="FunFam" id="2.40.10.10:FF:000054">
    <property type="entry name" value="Complement C1r subcomponent"/>
    <property type="match status" value="1"/>
</dbReference>
<dbReference type="InterPro" id="IPR009003">
    <property type="entry name" value="Peptidase_S1_PA"/>
</dbReference>
<keyword evidence="4" id="KW-1015">Disulfide bond</keyword>
<comment type="subcellular location">
    <subcellularLocation>
        <location evidence="1">Secreted</location>
    </subcellularLocation>
</comment>
<dbReference type="EMBL" id="OU900094">
    <property type="protein sequence ID" value="CAG9853582.1"/>
    <property type="molecule type" value="Genomic_DNA"/>
</dbReference>
<gene>
    <name evidence="9" type="ORF">PHYEVI_LOCUS56</name>
</gene>
<dbReference type="Gene3D" id="2.40.10.10">
    <property type="entry name" value="Trypsin-like serine proteases"/>
    <property type="match status" value="2"/>
</dbReference>
<dbReference type="GO" id="GO:0004252">
    <property type="term" value="F:serine-type endopeptidase activity"/>
    <property type="evidence" value="ECO:0007669"/>
    <property type="project" value="InterPro"/>
</dbReference>
<dbReference type="PANTHER" id="PTHR24256">
    <property type="entry name" value="TRYPTASE-RELATED"/>
    <property type="match status" value="1"/>
</dbReference>
<protein>
    <recommendedName>
        <fullName evidence="8">Peptidase S1 domain-containing protein</fullName>
    </recommendedName>
</protein>
<evidence type="ECO:0000259" key="8">
    <source>
        <dbReference type="PROSITE" id="PS50240"/>
    </source>
</evidence>
<keyword evidence="2" id="KW-0964">Secreted</keyword>
<evidence type="ECO:0000256" key="2">
    <source>
        <dbReference type="ARBA" id="ARBA00022525"/>
    </source>
</evidence>
<dbReference type="Pfam" id="PF00089">
    <property type="entry name" value="Trypsin"/>
    <property type="match status" value="1"/>
</dbReference>
<feature type="domain" description="Peptidase S1" evidence="8">
    <location>
        <begin position="120"/>
        <end position="363"/>
    </location>
</feature>
<evidence type="ECO:0000256" key="4">
    <source>
        <dbReference type="ARBA" id="ARBA00023157"/>
    </source>
</evidence>
<keyword evidence="10" id="KW-1185">Reference proteome</keyword>
<dbReference type="SMART" id="SM00020">
    <property type="entry name" value="Tryp_SPc"/>
    <property type="match status" value="1"/>
</dbReference>
<accession>A0A9N9TGX8</accession>
<organism evidence="9 10">
    <name type="scientific">Phyllotreta striolata</name>
    <name type="common">Striped flea beetle</name>
    <name type="synonym">Crioceris striolata</name>
    <dbReference type="NCBI Taxonomy" id="444603"/>
    <lineage>
        <taxon>Eukaryota</taxon>
        <taxon>Metazoa</taxon>
        <taxon>Ecdysozoa</taxon>
        <taxon>Arthropoda</taxon>
        <taxon>Hexapoda</taxon>
        <taxon>Insecta</taxon>
        <taxon>Pterygota</taxon>
        <taxon>Neoptera</taxon>
        <taxon>Endopterygota</taxon>
        <taxon>Coleoptera</taxon>
        <taxon>Polyphaga</taxon>
        <taxon>Cucujiformia</taxon>
        <taxon>Chrysomeloidea</taxon>
        <taxon>Chrysomelidae</taxon>
        <taxon>Galerucinae</taxon>
        <taxon>Alticini</taxon>
        <taxon>Phyllotreta</taxon>
    </lineage>
</organism>
<dbReference type="AlphaFoldDB" id="A0A9N9TGX8"/>
<dbReference type="InterPro" id="IPR001254">
    <property type="entry name" value="Trypsin_dom"/>
</dbReference>
<keyword evidence="7" id="KW-0812">Transmembrane</keyword>
<dbReference type="Proteomes" id="UP001153712">
    <property type="component" value="Chromosome 1"/>
</dbReference>
<dbReference type="InterPro" id="IPR051487">
    <property type="entry name" value="Ser/Thr_Proteases_Immune/Dev"/>
</dbReference>
<keyword evidence="7" id="KW-0472">Membrane</keyword>
<dbReference type="PROSITE" id="PS50240">
    <property type="entry name" value="TRYPSIN_DOM"/>
    <property type="match status" value="1"/>
</dbReference>
<dbReference type="SUPFAM" id="SSF50494">
    <property type="entry name" value="Trypsin-like serine proteases"/>
    <property type="match status" value="1"/>
</dbReference>
<evidence type="ECO:0000256" key="3">
    <source>
        <dbReference type="ARBA" id="ARBA00022729"/>
    </source>
</evidence>
<dbReference type="CDD" id="cd00190">
    <property type="entry name" value="Tryp_SPc"/>
    <property type="match status" value="1"/>
</dbReference>
<dbReference type="GO" id="GO:0005576">
    <property type="term" value="C:extracellular region"/>
    <property type="evidence" value="ECO:0007669"/>
    <property type="project" value="UniProtKB-SubCell"/>
</dbReference>
<feature type="transmembrane region" description="Helical" evidence="7">
    <location>
        <begin position="7"/>
        <end position="23"/>
    </location>
</feature>
<keyword evidence="3" id="KW-0732">Signal</keyword>